<keyword evidence="5" id="KW-1185">Reference proteome</keyword>
<comment type="caution">
    <text evidence="4">The sequence shown here is derived from an EMBL/GenBank/DDBJ whole genome shotgun (WGS) entry which is preliminary data.</text>
</comment>
<keyword evidence="2" id="KW-1133">Transmembrane helix</keyword>
<dbReference type="InterPro" id="IPR018392">
    <property type="entry name" value="LysM"/>
</dbReference>
<proteinExistence type="predicted"/>
<dbReference type="CDD" id="cd00118">
    <property type="entry name" value="LysM"/>
    <property type="match status" value="1"/>
</dbReference>
<evidence type="ECO:0000256" key="1">
    <source>
        <dbReference type="SAM" id="MobiDB-lite"/>
    </source>
</evidence>
<feature type="compositionally biased region" description="Polar residues" evidence="1">
    <location>
        <begin position="391"/>
        <end position="405"/>
    </location>
</feature>
<sequence length="871" mass="93504">MMRAPQRLRALVLAAAAAVALVVLLLGPPVVLYLAAGAPWETVQRCLQAAYTAEVTSALLHLMVLAGWCCWIRLLGRAVQAIGAVRRIRRQQGSLTPSLAQTAHQRTMLPSRAGGLIGGLLLAFLAVPASASTHLPSTHATATDSKSIADHGRTTVLAEPERIAAAVTKAPPLSSVQGKGGHREVRVQPSGPTSTLWGLAEEYLGDGTRWREIWTLNAGRQQADGTVMHSPNMLIPGWTVLVPTSSPVPAADASAGENDEATLRYTVVAGDRLGDISARFLGDLDYQPIQRANHATVTDPDHIETGDTLTLPAGAHDRGTTRHAHGSTHSLRGKRQGPPEPTSADPDRGTPTTAPRRPPTPKDSSPTPSATAPTGPTSTLQPQNARPGPTGETSAPDNHTTSPGQDNPAWIVPSALSALIALVALHLRRRSRRRSRHSDTAMHAQPAAHDAGEDLLPHEQPQLSEAALQDGLSSPQKGPFEHTDAAVDRARALIHRTAQDINERTTACHQGPTAPAELTAPERPSTPARTNRHRPERTAQPHPSAVALRPEHRPDPVPSTRENFRPPDTQPALATSAPAVATTSRGRHTAPPTTTPASPGRHAPTDPWADPRPADPLVNDHDIEPNAGHRHVHPAANSEKINSTATTFTTDTPQKPNPALRVRVTLFADPAVWDLNGNRVHGLRRNALQVLLYLALHPDGAQLNALRELIWPDITMSKAVKRLSTEVANLRRTIRTATGNPENLDINAVINTGSHYKLAPFIDVDTHAFEQALTTIQNANTPSTRETALRQGLALHTGRLADRSSLDYPWLQPHRRRLLRAGAKVRIALAEIVHDEDPDEAAALLHEAAQLDTTDRAIHERVSSIRAQITA</sequence>
<feature type="compositionally biased region" description="Basic residues" evidence="1">
    <location>
        <begin position="321"/>
        <end position="335"/>
    </location>
</feature>
<dbReference type="Proteomes" id="UP001501074">
    <property type="component" value="Unassembled WGS sequence"/>
</dbReference>
<reference evidence="5" key="1">
    <citation type="journal article" date="2019" name="Int. J. Syst. Evol. Microbiol.">
        <title>The Global Catalogue of Microorganisms (GCM) 10K type strain sequencing project: providing services to taxonomists for standard genome sequencing and annotation.</title>
        <authorList>
            <consortium name="The Broad Institute Genomics Platform"/>
            <consortium name="The Broad Institute Genome Sequencing Center for Infectious Disease"/>
            <person name="Wu L."/>
            <person name="Ma J."/>
        </authorList>
    </citation>
    <scope>NUCLEOTIDE SEQUENCE [LARGE SCALE GENOMIC DNA]</scope>
    <source>
        <strain evidence="5">JCM 16902</strain>
    </source>
</reference>
<dbReference type="PANTHER" id="PTHR34700:SF4">
    <property type="entry name" value="PHAGE-LIKE ELEMENT PBSX PROTEIN XKDP"/>
    <property type="match status" value="1"/>
</dbReference>
<dbReference type="Pfam" id="PF01476">
    <property type="entry name" value="LysM"/>
    <property type="match status" value="1"/>
</dbReference>
<dbReference type="InterPro" id="IPR052196">
    <property type="entry name" value="Bact_Kbp"/>
</dbReference>
<dbReference type="InterPro" id="IPR036779">
    <property type="entry name" value="LysM_dom_sf"/>
</dbReference>
<feature type="compositionally biased region" description="Low complexity" evidence="1">
    <location>
        <begin position="589"/>
        <end position="599"/>
    </location>
</feature>
<feature type="domain" description="LysM" evidence="3">
    <location>
        <begin position="263"/>
        <end position="311"/>
    </location>
</feature>
<evidence type="ECO:0000313" key="5">
    <source>
        <dbReference type="Proteomes" id="UP001501074"/>
    </source>
</evidence>
<feature type="transmembrane region" description="Helical" evidence="2">
    <location>
        <begin position="113"/>
        <end position="131"/>
    </location>
</feature>
<name>A0ABP6ZMQ1_9ACTN</name>
<keyword evidence="2" id="KW-0812">Transmembrane</keyword>
<feature type="region of interest" description="Disordered" evidence="1">
    <location>
        <begin position="295"/>
        <end position="409"/>
    </location>
</feature>
<dbReference type="InterPro" id="IPR036388">
    <property type="entry name" value="WH-like_DNA-bd_sf"/>
</dbReference>
<evidence type="ECO:0000256" key="2">
    <source>
        <dbReference type="SAM" id="Phobius"/>
    </source>
</evidence>
<organism evidence="4 5">
    <name type="scientific">Kineosporia mesophila</name>
    <dbReference type="NCBI Taxonomy" id="566012"/>
    <lineage>
        <taxon>Bacteria</taxon>
        <taxon>Bacillati</taxon>
        <taxon>Actinomycetota</taxon>
        <taxon>Actinomycetes</taxon>
        <taxon>Kineosporiales</taxon>
        <taxon>Kineosporiaceae</taxon>
        <taxon>Kineosporia</taxon>
    </lineage>
</organism>
<accession>A0ABP6ZMQ1</accession>
<feature type="region of interest" description="Disordered" evidence="1">
    <location>
        <begin position="502"/>
        <end position="641"/>
    </location>
</feature>
<dbReference type="RefSeq" id="WP_231488623.1">
    <property type="nucleotide sequence ID" value="NZ_BAAAZO010000005.1"/>
</dbReference>
<evidence type="ECO:0000259" key="3">
    <source>
        <dbReference type="PROSITE" id="PS51782"/>
    </source>
</evidence>
<feature type="compositionally biased region" description="Low complexity" evidence="1">
    <location>
        <begin position="362"/>
        <end position="379"/>
    </location>
</feature>
<dbReference type="PROSITE" id="PS51782">
    <property type="entry name" value="LYSM"/>
    <property type="match status" value="1"/>
</dbReference>
<protein>
    <recommendedName>
        <fullName evidence="3">LysM domain-containing protein</fullName>
    </recommendedName>
</protein>
<dbReference type="PANTHER" id="PTHR34700">
    <property type="entry name" value="POTASSIUM BINDING PROTEIN KBP"/>
    <property type="match status" value="1"/>
</dbReference>
<keyword evidence="2" id="KW-0472">Membrane</keyword>
<dbReference type="EMBL" id="BAAAZO010000005">
    <property type="protein sequence ID" value="GAA3613687.1"/>
    <property type="molecule type" value="Genomic_DNA"/>
</dbReference>
<dbReference type="Gene3D" id="1.10.10.10">
    <property type="entry name" value="Winged helix-like DNA-binding domain superfamily/Winged helix DNA-binding domain"/>
    <property type="match status" value="1"/>
</dbReference>
<gene>
    <name evidence="4" type="ORF">GCM10022223_32320</name>
</gene>
<feature type="region of interest" description="Disordered" evidence="1">
    <location>
        <begin position="169"/>
        <end position="193"/>
    </location>
</feature>
<dbReference type="Gene3D" id="3.10.350.10">
    <property type="entry name" value="LysM domain"/>
    <property type="match status" value="2"/>
</dbReference>
<evidence type="ECO:0000313" key="4">
    <source>
        <dbReference type="EMBL" id="GAA3613687.1"/>
    </source>
</evidence>
<feature type="transmembrane region" description="Helical" evidence="2">
    <location>
        <begin position="58"/>
        <end position="76"/>
    </location>
</feature>